<comment type="similarity">
    <text evidence="1">Belongs to the MreC family.</text>
</comment>
<keyword evidence="3" id="KW-0133">Cell shape</keyword>
<accession>A0A0H4T882</accession>
<organism evidence="6">
    <name type="scientific">uncultured gamma proteobacterium Rifle_16ft_4_minimus_39789</name>
    <dbReference type="NCBI Taxonomy" id="1665200"/>
    <lineage>
        <taxon>Bacteria</taxon>
        <taxon>Pseudomonadati</taxon>
        <taxon>Pseudomonadota</taxon>
        <taxon>Gammaproteobacteria</taxon>
        <taxon>environmental samples</taxon>
    </lineage>
</organism>
<dbReference type="NCBIfam" id="TIGR00219">
    <property type="entry name" value="mreC"/>
    <property type="match status" value="1"/>
</dbReference>
<dbReference type="GO" id="GO:0005886">
    <property type="term" value="C:plasma membrane"/>
    <property type="evidence" value="ECO:0007669"/>
    <property type="project" value="TreeGrafter"/>
</dbReference>
<dbReference type="InterPro" id="IPR055342">
    <property type="entry name" value="MreC_beta-barrel_core"/>
</dbReference>
<dbReference type="AlphaFoldDB" id="A0A0H4T882"/>
<dbReference type="PIRSF" id="PIRSF038471">
    <property type="entry name" value="MreC"/>
    <property type="match status" value="1"/>
</dbReference>
<dbReference type="PANTHER" id="PTHR34138">
    <property type="entry name" value="CELL SHAPE-DETERMINING PROTEIN MREC"/>
    <property type="match status" value="1"/>
</dbReference>
<evidence type="ECO:0000256" key="3">
    <source>
        <dbReference type="ARBA" id="ARBA00022960"/>
    </source>
</evidence>
<reference evidence="6" key="1">
    <citation type="journal article" date="2015" name="ISME J.">
        <title>Aquifer environment selects for microbial species cohorts in sediment and groundwater.</title>
        <authorList>
            <person name="Hug L.A."/>
            <person name="Thomas B.C."/>
            <person name="Brown C.T."/>
            <person name="Frischkorn K.R."/>
            <person name="Williams K.H."/>
            <person name="Tringe S.G."/>
            <person name="Banfield J.F."/>
        </authorList>
    </citation>
    <scope>NUCLEOTIDE SEQUENCE</scope>
</reference>
<evidence type="ECO:0000256" key="4">
    <source>
        <dbReference type="ARBA" id="ARBA00032089"/>
    </source>
</evidence>
<evidence type="ECO:0000256" key="2">
    <source>
        <dbReference type="ARBA" id="ARBA00013855"/>
    </source>
</evidence>
<evidence type="ECO:0000256" key="1">
    <source>
        <dbReference type="ARBA" id="ARBA00009369"/>
    </source>
</evidence>
<evidence type="ECO:0000259" key="5">
    <source>
        <dbReference type="Pfam" id="PF04085"/>
    </source>
</evidence>
<feature type="domain" description="Rod shape-determining protein MreC beta-barrel core" evidence="5">
    <location>
        <begin position="100"/>
        <end position="245"/>
    </location>
</feature>
<proteinExistence type="inferred from homology"/>
<dbReference type="InterPro" id="IPR007221">
    <property type="entry name" value="MreC"/>
</dbReference>
<name>A0A0H4T882_9GAMM</name>
<dbReference type="GO" id="GO:0008360">
    <property type="term" value="P:regulation of cell shape"/>
    <property type="evidence" value="ECO:0007669"/>
    <property type="project" value="UniProtKB-KW"/>
</dbReference>
<dbReference type="EMBL" id="KT007026">
    <property type="protein sequence ID" value="AKQ04006.1"/>
    <property type="molecule type" value="Genomic_DNA"/>
</dbReference>
<dbReference type="Gene3D" id="2.40.10.350">
    <property type="entry name" value="Rod shape-determining protein MreC, domain 2"/>
    <property type="match status" value="1"/>
</dbReference>
<protein>
    <recommendedName>
        <fullName evidence="2">Cell shape-determining protein MreC</fullName>
    </recommendedName>
    <alternativeName>
        <fullName evidence="4">Cell shape protein MreC</fullName>
    </alternativeName>
</protein>
<dbReference type="PANTHER" id="PTHR34138:SF1">
    <property type="entry name" value="CELL SHAPE-DETERMINING PROTEIN MREC"/>
    <property type="match status" value="1"/>
</dbReference>
<evidence type="ECO:0000313" key="6">
    <source>
        <dbReference type="EMBL" id="AKQ04006.1"/>
    </source>
</evidence>
<sequence length="263" mass="29371">MTVDHRHSHLESVRSALSVLVYPLQYLVNTPFMVTRWAKDSFVTHESLLSENERLRKEQLLLSSKLQKYEILETENERLRRLLESSFKLGDKVVIAELLAVNMQPFRHTVVINKGKREGAYDGQPIVDANGIMGQIVHVGPFSSTVLLITDPTHAIPVQINRNGLRAIAVGTGLSQSLQLEYLPNNADIEKGDLIVSSGLGSRFPPGYPVGVVIDIMLDPAEPFAKVKVAPSAKLEQIREVLLVWPNDYVRIGFYSSDYAVNQ</sequence>
<dbReference type="InterPro" id="IPR042177">
    <property type="entry name" value="Cell/Rod_1"/>
</dbReference>
<dbReference type="Gene3D" id="2.40.10.340">
    <property type="entry name" value="Rod shape-determining protein MreC, domain 1"/>
    <property type="match status" value="1"/>
</dbReference>
<dbReference type="InterPro" id="IPR042175">
    <property type="entry name" value="Cell/Rod_MreC_2"/>
</dbReference>
<dbReference type="Pfam" id="PF04085">
    <property type="entry name" value="MreC"/>
    <property type="match status" value="1"/>
</dbReference>